<dbReference type="PANTHER" id="PTHR31928:SF13">
    <property type="entry name" value="OS07G0588300 PROTEIN"/>
    <property type="match status" value="1"/>
</dbReference>
<proteinExistence type="predicted"/>
<feature type="region of interest" description="Disordered" evidence="1">
    <location>
        <begin position="1"/>
        <end position="53"/>
    </location>
</feature>
<evidence type="ECO:0000313" key="5">
    <source>
        <dbReference type="Proteomes" id="UP000324897"/>
    </source>
</evidence>
<name>A0A5J9VPG5_9POAL</name>
<evidence type="ECO:0000259" key="3">
    <source>
        <dbReference type="Pfam" id="PF21647"/>
    </source>
</evidence>
<organism evidence="4 5">
    <name type="scientific">Eragrostis curvula</name>
    <name type="common">weeping love grass</name>
    <dbReference type="NCBI Taxonomy" id="38414"/>
    <lineage>
        <taxon>Eukaryota</taxon>
        <taxon>Viridiplantae</taxon>
        <taxon>Streptophyta</taxon>
        <taxon>Embryophyta</taxon>
        <taxon>Tracheophyta</taxon>
        <taxon>Spermatophyta</taxon>
        <taxon>Magnoliopsida</taxon>
        <taxon>Liliopsida</taxon>
        <taxon>Poales</taxon>
        <taxon>Poaceae</taxon>
        <taxon>PACMAD clade</taxon>
        <taxon>Chloridoideae</taxon>
        <taxon>Eragrostideae</taxon>
        <taxon>Eragrostidinae</taxon>
        <taxon>Eragrostis</taxon>
    </lineage>
</organism>
<sequence>MAPPPTVSSRPSSLPSSPHRPALRPGSLQRLLRPPDPDAADDDDTPRSGRSRGRALLQVTNITPALSGADPFSGHHGFYLRLSDSSRSCYVSLHAGHDDLILANGLHIGQVIEVERLVPAVPVPVLRRFRVLPGRYPCVQQQDSGDDEVKEVVSERPRRPSPTPPLPERRARQPGSPAGIGHYHRSLSTTNLSESGSPLAAAARRRESEQRLLDSPRSLRKISVPSVYGTSSDDDESDVSSSYSSLSTARRNWDFTGGIKDISPSKAGPNPIAQHNDAANDPLESVRRKAEKAFKVLSKRSSHASSKTPRESLCAAVTPQSASSSGIKWCENNVIWSSLSSSLVKHGKEAVKQRDVALQTVLDGLLEASASEKLIKCLSKYSELQSDKDDDPKELIDRFLRFYQDLDHAIFIAQSQTRLRQGKACCSNSASSASAKAASKAALDRKQSAISLIRAAMEADLSFLPAHTRVIPESAKASAVEVKPVSPMFSSKPKCNCNSRASKKTADASTEGSNLNAAMDLATAMQLDCNRWFLKYIDKFLDDIESETNYTTCDAQIVGFLQQLKKVDDWLNRVVRHERMFSVDRSNKDSILPEEEQSDACERVRRKIYSALLRHVQYAAMALESINSVTDEEKE</sequence>
<comment type="caution">
    <text evidence="4">The sequence shown here is derived from an EMBL/GenBank/DDBJ whole genome shotgun (WGS) entry which is preliminary data.</text>
</comment>
<dbReference type="InterPro" id="IPR049172">
    <property type="entry name" value="DUF6857_pln"/>
</dbReference>
<accession>A0A5J9VPG5</accession>
<protein>
    <submittedName>
        <fullName evidence="4">Uncharacterized protein</fullName>
    </submittedName>
</protein>
<reference evidence="4 5" key="1">
    <citation type="journal article" date="2019" name="Sci. Rep.">
        <title>A high-quality genome of Eragrostis curvula grass provides insights into Poaceae evolution and supports new strategies to enhance forage quality.</title>
        <authorList>
            <person name="Carballo J."/>
            <person name="Santos B.A.C.M."/>
            <person name="Zappacosta D."/>
            <person name="Garbus I."/>
            <person name="Selva J.P."/>
            <person name="Gallo C.A."/>
            <person name="Diaz A."/>
            <person name="Albertini E."/>
            <person name="Caccamo M."/>
            <person name="Echenique V."/>
        </authorList>
    </citation>
    <scope>NUCLEOTIDE SEQUENCE [LARGE SCALE GENOMIC DNA]</scope>
    <source>
        <strain evidence="5">cv. Victoria</strain>
        <tissue evidence="4">Leaf</tissue>
    </source>
</reference>
<evidence type="ECO:0000259" key="2">
    <source>
        <dbReference type="Pfam" id="PF06075"/>
    </source>
</evidence>
<dbReference type="InterPro" id="IPR048297">
    <property type="entry name" value="DUF936_dom_pln"/>
</dbReference>
<feature type="non-terminal residue" evidence="4">
    <location>
        <position position="1"/>
    </location>
</feature>
<evidence type="ECO:0000256" key="1">
    <source>
        <dbReference type="SAM" id="MobiDB-lite"/>
    </source>
</evidence>
<feature type="domain" description="DUF6857" evidence="3">
    <location>
        <begin position="326"/>
        <end position="623"/>
    </location>
</feature>
<dbReference type="EMBL" id="RWGY01000007">
    <property type="protein sequence ID" value="TVU38149.1"/>
    <property type="molecule type" value="Genomic_DNA"/>
</dbReference>
<dbReference type="Proteomes" id="UP000324897">
    <property type="component" value="Chromosome 4"/>
</dbReference>
<feature type="domain" description="DUF936" evidence="2">
    <location>
        <begin position="23"/>
        <end position="141"/>
    </location>
</feature>
<keyword evidence="5" id="KW-1185">Reference proteome</keyword>
<gene>
    <name evidence="4" type="ORF">EJB05_11503</name>
</gene>
<feature type="compositionally biased region" description="Polar residues" evidence="1">
    <location>
        <begin position="186"/>
        <end position="196"/>
    </location>
</feature>
<feature type="compositionally biased region" description="Low complexity" evidence="1">
    <location>
        <begin position="7"/>
        <end position="25"/>
    </location>
</feature>
<dbReference type="AlphaFoldDB" id="A0A5J9VPG5"/>
<feature type="region of interest" description="Disordered" evidence="1">
    <location>
        <begin position="137"/>
        <end position="283"/>
    </location>
</feature>
<dbReference type="Gramene" id="TVU38149">
    <property type="protein sequence ID" value="TVU38149"/>
    <property type="gene ID" value="EJB05_11503"/>
</dbReference>
<feature type="compositionally biased region" description="Basic and acidic residues" evidence="1">
    <location>
        <begin position="204"/>
        <end position="214"/>
    </location>
</feature>
<dbReference type="Pfam" id="PF06075">
    <property type="entry name" value="DUF936"/>
    <property type="match status" value="1"/>
</dbReference>
<dbReference type="InterPro" id="IPR010341">
    <property type="entry name" value="DUF936_pln"/>
</dbReference>
<dbReference type="OrthoDB" id="773154at2759"/>
<evidence type="ECO:0000313" key="4">
    <source>
        <dbReference type="EMBL" id="TVU38149.1"/>
    </source>
</evidence>
<dbReference type="PANTHER" id="PTHR31928">
    <property type="entry name" value="EXPRESSED PROTEIN"/>
    <property type="match status" value="1"/>
</dbReference>
<dbReference type="Pfam" id="PF21647">
    <property type="entry name" value="DUF6857"/>
    <property type="match status" value="1"/>
</dbReference>